<dbReference type="InterPro" id="IPR036286">
    <property type="entry name" value="LexA/Signal_pep-like_sf"/>
</dbReference>
<dbReference type="CDD" id="cd06462">
    <property type="entry name" value="Peptidase_S24_S26"/>
    <property type="match status" value="1"/>
</dbReference>
<dbReference type="InterPro" id="IPR010982">
    <property type="entry name" value="Lambda_DNA-bd_dom_sf"/>
</dbReference>
<protein>
    <submittedName>
        <fullName evidence="5">S24 family peptidase</fullName>
    </submittedName>
</protein>
<dbReference type="PANTHER" id="PTHR40661:SF3">
    <property type="entry name" value="FELS-1 PROPHAGE TRANSCRIPTIONAL REGULATOR"/>
    <property type="match status" value="1"/>
</dbReference>
<dbReference type="RefSeq" id="WP_394308375.1">
    <property type="nucleotide sequence ID" value="NZ_JBHGPK010000001.1"/>
</dbReference>
<reference evidence="5 6" key="1">
    <citation type="submission" date="2024-09" db="EMBL/GenBank/DDBJ databases">
        <title>Description of Labrys sedimenti sp. nov., isolated from a diclofenac-degrading enrichment culture, and genome-based reclassification of Labrys portucalensis as a later heterotypic synonym of Labrys neptuniae.</title>
        <authorList>
            <person name="Tancsics A."/>
            <person name="Csepanyi A."/>
        </authorList>
    </citation>
    <scope>NUCLEOTIDE SEQUENCE [LARGE SCALE GENOMIC DNA]</scope>
    <source>
        <strain evidence="5 6">LMG 23412</strain>
    </source>
</reference>
<dbReference type="EMBL" id="JBHGPK010000001">
    <property type="protein sequence ID" value="MFC2248519.1"/>
    <property type="molecule type" value="Genomic_DNA"/>
</dbReference>
<dbReference type="PROSITE" id="PS50943">
    <property type="entry name" value="HTH_CROC1"/>
    <property type="match status" value="1"/>
</dbReference>
<accession>A0ABV6Z8V5</accession>
<dbReference type="Pfam" id="PF00717">
    <property type="entry name" value="Peptidase_S24"/>
    <property type="match status" value="1"/>
</dbReference>
<keyword evidence="3" id="KW-0804">Transcription</keyword>
<name>A0ABV6Z8V5_9HYPH</name>
<dbReference type="SUPFAM" id="SSF51306">
    <property type="entry name" value="LexA/Signal peptidase"/>
    <property type="match status" value="1"/>
</dbReference>
<dbReference type="SMART" id="SM00530">
    <property type="entry name" value="HTH_XRE"/>
    <property type="match status" value="1"/>
</dbReference>
<dbReference type="Gene3D" id="1.10.260.40">
    <property type="entry name" value="lambda repressor-like DNA-binding domains"/>
    <property type="match status" value="1"/>
</dbReference>
<evidence type="ECO:0000256" key="2">
    <source>
        <dbReference type="ARBA" id="ARBA00023125"/>
    </source>
</evidence>
<organism evidence="5 6">
    <name type="scientific">Labrys neptuniae</name>
    <dbReference type="NCBI Taxonomy" id="376174"/>
    <lineage>
        <taxon>Bacteria</taxon>
        <taxon>Pseudomonadati</taxon>
        <taxon>Pseudomonadota</taxon>
        <taxon>Alphaproteobacteria</taxon>
        <taxon>Hyphomicrobiales</taxon>
        <taxon>Xanthobacteraceae</taxon>
        <taxon>Labrys</taxon>
    </lineage>
</organism>
<evidence type="ECO:0000256" key="1">
    <source>
        <dbReference type="ARBA" id="ARBA00023015"/>
    </source>
</evidence>
<dbReference type="PANTHER" id="PTHR40661">
    <property type="match status" value="1"/>
</dbReference>
<sequence>MDANMRYVYRTVNGKLTDAHSQEMRLQYRIMLDTLADRIRHRLDRLGKTARAASLEAGLSDAFIRNILTHKSTNPRSDTIGQIAAVLKTTVPWLQHGEGPEELDQEEATTIGVPMMGYIGAGAEILPDFEQVPPEGLYTVDLPFAVPPGLIGFEIKGDSMLPRYDEGDVILVYAQQQRAADNFLGEEVAVRTGDERRYLKRLMRGQLPGHFNLESWNARTIENVRLHWIGEIYLTVRSGQLRRIAQRERANATRQRNIRAAETRGMDELPLDVASKRKPM</sequence>
<keyword evidence="1" id="KW-0805">Transcription regulation</keyword>
<dbReference type="Gene3D" id="2.10.109.10">
    <property type="entry name" value="Umud Fragment, subunit A"/>
    <property type="match status" value="1"/>
</dbReference>
<evidence type="ECO:0000256" key="3">
    <source>
        <dbReference type="ARBA" id="ARBA00023163"/>
    </source>
</evidence>
<evidence type="ECO:0000313" key="6">
    <source>
        <dbReference type="Proteomes" id="UP001595190"/>
    </source>
</evidence>
<evidence type="ECO:0000313" key="5">
    <source>
        <dbReference type="EMBL" id="MFC2248519.1"/>
    </source>
</evidence>
<dbReference type="InterPro" id="IPR015927">
    <property type="entry name" value="Peptidase_S24_S26A/B/C"/>
</dbReference>
<dbReference type="Proteomes" id="UP001595190">
    <property type="component" value="Unassembled WGS sequence"/>
</dbReference>
<dbReference type="InterPro" id="IPR001387">
    <property type="entry name" value="Cro/C1-type_HTH"/>
</dbReference>
<dbReference type="SUPFAM" id="SSF47413">
    <property type="entry name" value="lambda repressor-like DNA-binding domains"/>
    <property type="match status" value="1"/>
</dbReference>
<gene>
    <name evidence="5" type="ORF">ACETRX_02725</name>
</gene>
<evidence type="ECO:0000259" key="4">
    <source>
        <dbReference type="PROSITE" id="PS50943"/>
    </source>
</evidence>
<comment type="caution">
    <text evidence="5">The sequence shown here is derived from an EMBL/GenBank/DDBJ whole genome shotgun (WGS) entry which is preliminary data.</text>
</comment>
<feature type="domain" description="HTH cro/C1-type" evidence="4">
    <location>
        <begin position="39"/>
        <end position="94"/>
    </location>
</feature>
<proteinExistence type="predicted"/>
<dbReference type="CDD" id="cd00093">
    <property type="entry name" value="HTH_XRE"/>
    <property type="match status" value="1"/>
</dbReference>
<keyword evidence="2" id="KW-0238">DNA-binding</keyword>